<name>A0A922K3D4_CARIL</name>
<protein>
    <recommendedName>
        <fullName evidence="1">NmrA-like domain-containing protein</fullName>
    </recommendedName>
</protein>
<accession>A0A922K3D4</accession>
<feature type="domain" description="NmrA-like" evidence="1">
    <location>
        <begin position="2"/>
        <end position="145"/>
    </location>
</feature>
<dbReference type="InterPro" id="IPR008030">
    <property type="entry name" value="NmrA-like"/>
</dbReference>
<proteinExistence type="predicted"/>
<sequence length="187" mass="20852">MDVDRSNAVEPAASLFALKASIRRSIEAAGIPYTYIVSNGFAEYFLRNFGQSGATVPPRDKVVVLGDGNIKVIFNKEGDIATYTINAVDDPKTLNKILYMRPPANILSFNEILSLWEKKISKTLEKIYILEDQLLEKIRGEFIPNFNKDTFLLLCFDLVIGGLSSLSLETILPTINCMIARLSQDSK</sequence>
<dbReference type="Pfam" id="PF05368">
    <property type="entry name" value="NmrA"/>
    <property type="match status" value="1"/>
</dbReference>
<evidence type="ECO:0000313" key="3">
    <source>
        <dbReference type="Proteomes" id="UP000811246"/>
    </source>
</evidence>
<dbReference type="EMBL" id="CM031825">
    <property type="protein sequence ID" value="KAG6729693.1"/>
    <property type="molecule type" value="Genomic_DNA"/>
</dbReference>
<evidence type="ECO:0000313" key="2">
    <source>
        <dbReference type="EMBL" id="KAG6729695.1"/>
    </source>
</evidence>
<dbReference type="EMBL" id="CM031825">
    <property type="protein sequence ID" value="KAG6729696.1"/>
    <property type="molecule type" value="Genomic_DNA"/>
</dbReference>
<dbReference type="InterPro" id="IPR050608">
    <property type="entry name" value="NmrA-type/Isoflavone_red_sf"/>
</dbReference>
<dbReference type="EMBL" id="CM031825">
    <property type="protein sequence ID" value="KAG6729695.1"/>
    <property type="molecule type" value="Genomic_DNA"/>
</dbReference>
<gene>
    <name evidence="2" type="ORF">I3842_01G042900</name>
</gene>
<dbReference type="Proteomes" id="UP000811246">
    <property type="component" value="Chromosome 1"/>
</dbReference>
<comment type="caution">
    <text evidence="2">The sequence shown here is derived from an EMBL/GenBank/DDBJ whole genome shotgun (WGS) entry which is preliminary data.</text>
</comment>
<dbReference type="AlphaFoldDB" id="A0A922K3D4"/>
<reference evidence="2" key="1">
    <citation type="submission" date="2021-01" db="EMBL/GenBank/DDBJ databases">
        <authorList>
            <person name="Lovell J.T."/>
            <person name="Bentley N."/>
            <person name="Bhattarai G."/>
            <person name="Jenkins J.W."/>
            <person name="Sreedasyam A."/>
            <person name="Alarcon Y."/>
            <person name="Bock C."/>
            <person name="Boston L."/>
            <person name="Carlson J."/>
            <person name="Cervantes K."/>
            <person name="Clermont K."/>
            <person name="Krom N."/>
            <person name="Kubenka K."/>
            <person name="Mamidi S."/>
            <person name="Mattison C."/>
            <person name="Monteros M."/>
            <person name="Pisani C."/>
            <person name="Plott C."/>
            <person name="Rajasekar S."/>
            <person name="Rhein H.S."/>
            <person name="Rohla C."/>
            <person name="Song M."/>
            <person name="Hilaire R.S."/>
            <person name="Shu S."/>
            <person name="Wells L."/>
            <person name="Wang X."/>
            <person name="Webber J."/>
            <person name="Heerema R.J."/>
            <person name="Klein P."/>
            <person name="Conner P."/>
            <person name="Grauke L."/>
            <person name="Grimwood J."/>
            <person name="Schmutz J."/>
            <person name="Randall J.J."/>
        </authorList>
    </citation>
    <scope>NUCLEOTIDE SEQUENCE</scope>
    <source>
        <tissue evidence="2">Leaf</tissue>
    </source>
</reference>
<organism evidence="2 3">
    <name type="scientific">Carya illinoinensis</name>
    <name type="common">Pecan</name>
    <dbReference type="NCBI Taxonomy" id="32201"/>
    <lineage>
        <taxon>Eukaryota</taxon>
        <taxon>Viridiplantae</taxon>
        <taxon>Streptophyta</taxon>
        <taxon>Embryophyta</taxon>
        <taxon>Tracheophyta</taxon>
        <taxon>Spermatophyta</taxon>
        <taxon>Magnoliopsida</taxon>
        <taxon>eudicotyledons</taxon>
        <taxon>Gunneridae</taxon>
        <taxon>Pentapetalae</taxon>
        <taxon>rosids</taxon>
        <taxon>fabids</taxon>
        <taxon>Fagales</taxon>
        <taxon>Juglandaceae</taxon>
        <taxon>Carya</taxon>
    </lineage>
</organism>
<dbReference type="PANTHER" id="PTHR43349:SF40">
    <property type="entry name" value="PHENYLCOUMARAN BENZYLIC ETHER REDUCTASE-LIKE PROTEIN FI1"/>
    <property type="match status" value="1"/>
</dbReference>
<dbReference type="PANTHER" id="PTHR43349">
    <property type="entry name" value="PINORESINOL REDUCTASE-RELATED"/>
    <property type="match status" value="1"/>
</dbReference>
<evidence type="ECO:0000259" key="1">
    <source>
        <dbReference type="Pfam" id="PF05368"/>
    </source>
</evidence>